<dbReference type="AlphaFoldDB" id="A0A2A6FV34"/>
<dbReference type="PANTHER" id="PTHR33542">
    <property type="entry name" value="SIROHYDROCHLORIN FERROCHELATASE, CHLOROPLASTIC"/>
    <property type="match status" value="1"/>
</dbReference>
<dbReference type="GO" id="GO:0046872">
    <property type="term" value="F:metal ion binding"/>
    <property type="evidence" value="ECO:0007669"/>
    <property type="project" value="UniProtKB-KW"/>
</dbReference>
<gene>
    <name evidence="4" type="ORF">B5766_01725</name>
</gene>
<dbReference type="CDD" id="cd03416">
    <property type="entry name" value="CbiX_SirB_N"/>
    <property type="match status" value="1"/>
</dbReference>
<evidence type="ECO:0000256" key="1">
    <source>
        <dbReference type="ARBA" id="ARBA00022723"/>
    </source>
</evidence>
<keyword evidence="1" id="KW-0479">Metal-binding</keyword>
<dbReference type="Proteomes" id="UP000219994">
    <property type="component" value="Unassembled WGS sequence"/>
</dbReference>
<organism evidence="4 5">
    <name type="scientific">Candidatus Lumbricidiphila eiseniae</name>
    <dbReference type="NCBI Taxonomy" id="1969409"/>
    <lineage>
        <taxon>Bacteria</taxon>
        <taxon>Bacillati</taxon>
        <taxon>Actinomycetota</taxon>
        <taxon>Actinomycetes</taxon>
        <taxon>Micrococcales</taxon>
        <taxon>Microbacteriaceae</taxon>
        <taxon>Candidatus Lumbricidiphila</taxon>
    </lineage>
</organism>
<accession>A0A2A6FV34</accession>
<evidence type="ECO:0000313" key="5">
    <source>
        <dbReference type="Proteomes" id="UP000219994"/>
    </source>
</evidence>
<dbReference type="Gene3D" id="3.40.50.1400">
    <property type="match status" value="2"/>
</dbReference>
<comment type="caution">
    <text evidence="4">The sequence shown here is derived from an EMBL/GenBank/DDBJ whole genome shotgun (WGS) entry which is preliminary data.</text>
</comment>
<evidence type="ECO:0000313" key="4">
    <source>
        <dbReference type="EMBL" id="PDQ36303.1"/>
    </source>
</evidence>
<feature type="region of interest" description="Disordered" evidence="3">
    <location>
        <begin position="104"/>
        <end position="124"/>
    </location>
</feature>
<evidence type="ECO:0008006" key="6">
    <source>
        <dbReference type="Google" id="ProtNLM"/>
    </source>
</evidence>
<dbReference type="EMBL" id="NAEP01000018">
    <property type="protein sequence ID" value="PDQ36303.1"/>
    <property type="molecule type" value="Genomic_DNA"/>
</dbReference>
<evidence type="ECO:0000256" key="3">
    <source>
        <dbReference type="SAM" id="MobiDB-lite"/>
    </source>
</evidence>
<reference evidence="5" key="1">
    <citation type="submission" date="2017-03" db="EMBL/GenBank/DDBJ databases">
        <authorList>
            <person name="Lund M.B."/>
        </authorList>
    </citation>
    <scope>NUCLEOTIDE SEQUENCE [LARGE SCALE GENOMIC DNA]</scope>
</reference>
<keyword evidence="2" id="KW-0456">Lyase</keyword>
<dbReference type="GO" id="GO:0016829">
    <property type="term" value="F:lyase activity"/>
    <property type="evidence" value="ECO:0007669"/>
    <property type="project" value="UniProtKB-KW"/>
</dbReference>
<name>A0A2A6FV34_9MICO</name>
<dbReference type="InterPro" id="IPR002762">
    <property type="entry name" value="CbiX-like"/>
</dbReference>
<protein>
    <recommendedName>
        <fullName evidence="6">Cobalamin biosynthesis protein CbiX</fullName>
    </recommendedName>
</protein>
<dbReference type="Pfam" id="PF01903">
    <property type="entry name" value="CbiX"/>
    <property type="match status" value="2"/>
</dbReference>
<evidence type="ECO:0000256" key="2">
    <source>
        <dbReference type="ARBA" id="ARBA00023239"/>
    </source>
</evidence>
<dbReference type="InterPro" id="IPR050963">
    <property type="entry name" value="Sirohydro_Cobaltochel/CbiX"/>
</dbReference>
<dbReference type="SUPFAM" id="SSF53800">
    <property type="entry name" value="Chelatase"/>
    <property type="match status" value="1"/>
</dbReference>
<sequence length="283" mass="29850">MMTPALVAISHGTSSTAGQAAVRGLVRAVENAVRIPDSKKRDNPPGSTRRSIPTVRLGHIDVEQPDVAATLASLATGEPAVIVPLLLSAGYHVYHDLAAERAAAEHPATVTERPPTTAERATAEPERRIGVGSGTGRRVSVATALGPDERLATVLAQRLQQAGATEADTVVLAVAGSSDRRAVADCREMSRMLSNVMGQDIRLGFLAAATPLVPEAVRDAHAERPGRRVIVSTYLLAPGYFHDLARSAGADVTTEPLLTTDSDPPQELVDIVLERYATASRRV</sequence>
<dbReference type="PANTHER" id="PTHR33542:SF5">
    <property type="entry name" value="FERROCHELATASE CHE1"/>
    <property type="match status" value="1"/>
</dbReference>
<proteinExistence type="predicted"/>